<dbReference type="Proteomes" id="UP000637720">
    <property type="component" value="Unassembled WGS sequence"/>
</dbReference>
<gene>
    <name evidence="2" type="ORF">GCM10007043_17580</name>
</gene>
<evidence type="ECO:0000256" key="1">
    <source>
        <dbReference type="SAM" id="MobiDB-lite"/>
    </source>
</evidence>
<reference evidence="2" key="1">
    <citation type="journal article" date="2014" name="Int. J. Syst. Evol. Microbiol.">
        <title>Complete genome sequence of Corynebacterium casei LMG S-19264T (=DSM 44701T), isolated from a smear-ripened cheese.</title>
        <authorList>
            <consortium name="US DOE Joint Genome Institute (JGI-PGF)"/>
            <person name="Walter F."/>
            <person name="Albersmeier A."/>
            <person name="Kalinowski J."/>
            <person name="Ruckert C."/>
        </authorList>
    </citation>
    <scope>NUCLEOTIDE SEQUENCE</scope>
    <source>
        <strain evidence="2">JCM 14719</strain>
    </source>
</reference>
<reference evidence="2" key="2">
    <citation type="submission" date="2020-09" db="EMBL/GenBank/DDBJ databases">
        <authorList>
            <person name="Sun Q."/>
            <person name="Ohkuma M."/>
        </authorList>
    </citation>
    <scope>NUCLEOTIDE SEQUENCE</scope>
    <source>
        <strain evidence="2">JCM 14719</strain>
    </source>
</reference>
<sequence length="175" mass="17959">MAESLAWGVPFDPVGAAGGLAGTWAAAGAVGAEFPGSWSSVNIDHPSKTPMPMAPTSGTAACATAVQGRRSTLPFRRTRKADREWLGKWIGAGRLRVASGGSEGLSGSTARAGTWPPAANRSGRAAPASVAPGSVRRAGFTGCDGDKRIVIRGLSIVRPSHPVPLLRCVCNRMGR</sequence>
<accession>A0A8J3FC17</accession>
<name>A0A8J3FC17_9BACI</name>
<dbReference type="RefSeq" id="WP_188817675.1">
    <property type="nucleotide sequence ID" value="NZ_BMOF01000038.1"/>
</dbReference>
<dbReference type="AlphaFoldDB" id="A0A8J3FC17"/>
<comment type="caution">
    <text evidence="2">The sequence shown here is derived from an EMBL/GenBank/DDBJ whole genome shotgun (WGS) entry which is preliminary data.</text>
</comment>
<dbReference type="EMBL" id="BMOF01000038">
    <property type="protein sequence ID" value="GGK03982.1"/>
    <property type="molecule type" value="Genomic_DNA"/>
</dbReference>
<evidence type="ECO:0000313" key="2">
    <source>
        <dbReference type="EMBL" id="GGK03982.1"/>
    </source>
</evidence>
<evidence type="ECO:0000313" key="3">
    <source>
        <dbReference type="Proteomes" id="UP000637720"/>
    </source>
</evidence>
<organism evidence="2 3">
    <name type="scientific">Calditerricola satsumensis</name>
    <dbReference type="NCBI Taxonomy" id="373054"/>
    <lineage>
        <taxon>Bacteria</taxon>
        <taxon>Bacillati</taxon>
        <taxon>Bacillota</taxon>
        <taxon>Bacilli</taxon>
        <taxon>Bacillales</taxon>
        <taxon>Bacillaceae</taxon>
        <taxon>Calditerricola</taxon>
    </lineage>
</organism>
<protein>
    <submittedName>
        <fullName evidence="2">Uncharacterized protein</fullName>
    </submittedName>
</protein>
<proteinExistence type="predicted"/>
<keyword evidence="3" id="KW-1185">Reference proteome</keyword>
<feature type="region of interest" description="Disordered" evidence="1">
    <location>
        <begin position="101"/>
        <end position="131"/>
    </location>
</feature>